<dbReference type="Pfam" id="PF12697">
    <property type="entry name" value="Abhydrolase_6"/>
    <property type="match status" value="1"/>
</dbReference>
<feature type="chain" id="PRO_5025410425" description="AB hydrolase-1 domain-containing protein" evidence="1">
    <location>
        <begin position="19"/>
        <end position="444"/>
    </location>
</feature>
<keyword evidence="1" id="KW-0732">Signal</keyword>
<proteinExistence type="predicted"/>
<feature type="signal peptide" evidence="1">
    <location>
        <begin position="1"/>
        <end position="18"/>
    </location>
</feature>
<keyword evidence="4" id="KW-1185">Reference proteome</keyword>
<dbReference type="OrthoDB" id="190201at2759"/>
<dbReference type="InterPro" id="IPR029058">
    <property type="entry name" value="AB_hydrolase_fold"/>
</dbReference>
<evidence type="ECO:0000259" key="2">
    <source>
        <dbReference type="Pfam" id="PF12697"/>
    </source>
</evidence>
<evidence type="ECO:0000313" key="3">
    <source>
        <dbReference type="EMBL" id="KAF2499823.1"/>
    </source>
</evidence>
<sequence length="444" mass="47920">MAIMQSLAVLTLFGLAAAKQCKNLTIPVDISAKNGIYNVPVFTSNQDAATFTQNYTNAEYGGKYPMAALLGYQTVEGSYNISAQFCTPDAMNGSQPVIQVLTHGIGFDKGYWDLPFNNFNYSYVDVLVDSYGFCTLSYDRFGIGNSSHGDPYTLIQAPAEVSALHQINTGLRNGTVVGIPHAFERIVNVGHSFGSQQSYMLATMYPDSTDAIILTGFSFNSSSLAATLTSWNSKIARENQPLRFGSTTPEEIEAVLDSVGINLQKFSAAASNLSISSGEAIDILRTTELWDFIAGYNETAAAPPQDLPTGYITWADVWANQYAFLYPTNIDPEILYYSEQTKQPYTVGEILTLGGTPEVSPFSGPVQIVTGNQDAIYCSGDCMATGLPSVPSIPAAAGEYFPNAKPFSAYLQPNTGHAINLHYNATAAYREIGEFLVANGFKPS</sequence>
<dbReference type="EMBL" id="MU004184">
    <property type="protein sequence ID" value="KAF2499823.1"/>
    <property type="molecule type" value="Genomic_DNA"/>
</dbReference>
<feature type="domain" description="AB hydrolase-1" evidence="2">
    <location>
        <begin position="100"/>
        <end position="254"/>
    </location>
</feature>
<evidence type="ECO:0000256" key="1">
    <source>
        <dbReference type="SAM" id="SignalP"/>
    </source>
</evidence>
<dbReference type="Proteomes" id="UP000799750">
    <property type="component" value="Unassembled WGS sequence"/>
</dbReference>
<name>A0A6A6R7V8_9PEZI</name>
<gene>
    <name evidence="3" type="ORF">BU16DRAFT_454866</name>
</gene>
<protein>
    <recommendedName>
        <fullName evidence="2">AB hydrolase-1 domain-containing protein</fullName>
    </recommendedName>
</protein>
<accession>A0A6A6R7V8</accession>
<reference evidence="3" key="1">
    <citation type="journal article" date="2020" name="Stud. Mycol.">
        <title>101 Dothideomycetes genomes: a test case for predicting lifestyles and emergence of pathogens.</title>
        <authorList>
            <person name="Haridas S."/>
            <person name="Albert R."/>
            <person name="Binder M."/>
            <person name="Bloem J."/>
            <person name="Labutti K."/>
            <person name="Salamov A."/>
            <person name="Andreopoulos B."/>
            <person name="Baker S."/>
            <person name="Barry K."/>
            <person name="Bills G."/>
            <person name="Bluhm B."/>
            <person name="Cannon C."/>
            <person name="Castanera R."/>
            <person name="Culley D."/>
            <person name="Daum C."/>
            <person name="Ezra D."/>
            <person name="Gonzalez J."/>
            <person name="Henrissat B."/>
            <person name="Kuo A."/>
            <person name="Liang C."/>
            <person name="Lipzen A."/>
            <person name="Lutzoni F."/>
            <person name="Magnuson J."/>
            <person name="Mondo S."/>
            <person name="Nolan M."/>
            <person name="Ohm R."/>
            <person name="Pangilinan J."/>
            <person name="Park H.-J."/>
            <person name="Ramirez L."/>
            <person name="Alfaro M."/>
            <person name="Sun H."/>
            <person name="Tritt A."/>
            <person name="Yoshinaga Y."/>
            <person name="Zwiers L.-H."/>
            <person name="Turgeon B."/>
            <person name="Goodwin S."/>
            <person name="Spatafora J."/>
            <person name="Crous P."/>
            <person name="Grigoriev I."/>
        </authorList>
    </citation>
    <scope>NUCLEOTIDE SEQUENCE</scope>
    <source>
        <strain evidence="3">CBS 269.34</strain>
    </source>
</reference>
<dbReference type="SUPFAM" id="SSF53474">
    <property type="entry name" value="alpha/beta-Hydrolases"/>
    <property type="match status" value="1"/>
</dbReference>
<dbReference type="InterPro" id="IPR000073">
    <property type="entry name" value="AB_hydrolase_1"/>
</dbReference>
<dbReference type="AlphaFoldDB" id="A0A6A6R7V8"/>
<evidence type="ECO:0000313" key="4">
    <source>
        <dbReference type="Proteomes" id="UP000799750"/>
    </source>
</evidence>
<dbReference type="Gene3D" id="3.40.50.1820">
    <property type="entry name" value="alpha/beta hydrolase"/>
    <property type="match status" value="1"/>
</dbReference>
<organism evidence="3 4">
    <name type="scientific">Lophium mytilinum</name>
    <dbReference type="NCBI Taxonomy" id="390894"/>
    <lineage>
        <taxon>Eukaryota</taxon>
        <taxon>Fungi</taxon>
        <taxon>Dikarya</taxon>
        <taxon>Ascomycota</taxon>
        <taxon>Pezizomycotina</taxon>
        <taxon>Dothideomycetes</taxon>
        <taxon>Pleosporomycetidae</taxon>
        <taxon>Mytilinidiales</taxon>
        <taxon>Mytilinidiaceae</taxon>
        <taxon>Lophium</taxon>
    </lineage>
</organism>